<dbReference type="InterPro" id="IPR036317">
    <property type="entry name" value="Cullin_homology_sf"/>
</dbReference>
<dbReference type="InterPro" id="IPR019559">
    <property type="entry name" value="Cullin_neddylation_domain"/>
</dbReference>
<dbReference type="SUPFAM" id="SSF75632">
    <property type="entry name" value="Cullin homology domain"/>
    <property type="match status" value="1"/>
</dbReference>
<reference evidence="5 6" key="1">
    <citation type="submission" date="2011-07" db="EMBL/GenBank/DDBJ databases">
        <authorList>
            <person name="Coyne R."/>
            <person name="Brami D."/>
            <person name="Johnson J."/>
            <person name="Hostetler J."/>
            <person name="Hannick L."/>
            <person name="Clark T."/>
            <person name="Cassidy-Hanley D."/>
            <person name="Inman J."/>
        </authorList>
    </citation>
    <scope>NUCLEOTIDE SEQUENCE [LARGE SCALE GENOMIC DNA]</scope>
    <source>
        <strain evidence="5 6">G5</strain>
    </source>
</reference>
<dbReference type="InterPro" id="IPR036388">
    <property type="entry name" value="WH-like_DNA-bd_sf"/>
</dbReference>
<dbReference type="Gene3D" id="3.30.230.130">
    <property type="entry name" value="Cullin, Chain C, Domain 2"/>
    <property type="match status" value="1"/>
</dbReference>
<dbReference type="SUPFAM" id="SSF74788">
    <property type="entry name" value="Cullin repeat-like"/>
    <property type="match status" value="1"/>
</dbReference>
<evidence type="ECO:0000313" key="6">
    <source>
        <dbReference type="Proteomes" id="UP000008983"/>
    </source>
</evidence>
<feature type="domain" description="Cullin family profile" evidence="4">
    <location>
        <begin position="331"/>
        <end position="555"/>
    </location>
</feature>
<dbReference type="EMBL" id="GL984125">
    <property type="protein sequence ID" value="EGR29634.1"/>
    <property type="molecule type" value="Genomic_DNA"/>
</dbReference>
<accession>G0QYS3</accession>
<dbReference type="SUPFAM" id="SSF46785">
    <property type="entry name" value="Winged helix' DNA-binding domain"/>
    <property type="match status" value="1"/>
</dbReference>
<sequence>MNQPLYKPKTEQETAEILKKADVIINSVRQNFRTGLNINFTNADYCILNSEIRNTDKFDLIGQWQESCARENQDVPKEDLKRLIQIYNDQDFKEEIKIEEDRQSHKLRVISDSAVEKTQNNNFSSEDQDISQYSYKTLFENPYIEEISKYLNQKVSDWSNKNTPEYVQVALIVISKEEQLCHDYYPRSFQQVTETINQIFISKQDDKLLDHYSGIENMLRHQKNNEIQDLYQLLKRTKPSLQKLATKIRVFYEGRIADICKESDEKLKIGQQEKSKNPIDLKTELSIEWVKQIINLKNFLDDQISTLFNKDIEIEKARDNAFQMGLRCFKMSALYLSIYSDQIMKTQYSDDEITLKIQEITTIFNYLNTSRDEFLIYYQQRLCRRLITFSSKNMIAEKQIVTKFKNQVGALPTLNSLQNMIQDIETNEQYKNYIQQDNLSIYVLNSVSWPLKKVQLERCIFPSSFKDAIDSFMNNFKNNFKQRKLGWLFNEGSAEINFLSNNKKAFQGKFILRTSTYQMLICMKIKELSTCKVSDLIEGTGISKETFDLNFKNLIKNKILFTQEGEQYTEESIVQINTQFENPKKVINIVPRQTVQVSQQEKDEVALKVEYQRTCMIKSYLVKIMKSKKVMKYNDLLKETIELIRQFGRTFEPKIPHVKKCLEDLQGEYVNRNADDPNIYEYIP</sequence>
<dbReference type="InterPro" id="IPR016159">
    <property type="entry name" value="Cullin_repeat-like_dom_sf"/>
</dbReference>
<dbReference type="SMART" id="SM00884">
    <property type="entry name" value="Cullin_Nedd8"/>
    <property type="match status" value="1"/>
</dbReference>
<keyword evidence="6" id="KW-1185">Reference proteome</keyword>
<comment type="similarity">
    <text evidence="1 2 3">Belongs to the cullin family.</text>
</comment>
<dbReference type="GeneID" id="14905738"/>
<dbReference type="FunCoup" id="G0QYS3">
    <property type="interactions" value="282"/>
</dbReference>
<dbReference type="RefSeq" id="XP_004030870.1">
    <property type="nucleotide sequence ID" value="XM_004030822.1"/>
</dbReference>
<evidence type="ECO:0000313" key="5">
    <source>
        <dbReference type="EMBL" id="EGR29634.1"/>
    </source>
</evidence>
<dbReference type="InterPro" id="IPR016158">
    <property type="entry name" value="Cullin_homology"/>
</dbReference>
<name>G0QYS3_ICHMU</name>
<dbReference type="Gene3D" id="1.20.1310.10">
    <property type="entry name" value="Cullin Repeats"/>
    <property type="match status" value="3"/>
</dbReference>
<evidence type="ECO:0000256" key="1">
    <source>
        <dbReference type="ARBA" id="ARBA00006019"/>
    </source>
</evidence>
<dbReference type="Proteomes" id="UP000008983">
    <property type="component" value="Unassembled WGS sequence"/>
</dbReference>
<protein>
    <recommendedName>
        <fullName evidence="4">Cullin family profile domain-containing protein</fullName>
    </recommendedName>
</protein>
<dbReference type="OMA" id="ESRICYS"/>
<organism evidence="5 6">
    <name type="scientific">Ichthyophthirius multifiliis</name>
    <name type="common">White spot disease agent</name>
    <name type="synonym">Ich</name>
    <dbReference type="NCBI Taxonomy" id="5932"/>
    <lineage>
        <taxon>Eukaryota</taxon>
        <taxon>Sar</taxon>
        <taxon>Alveolata</taxon>
        <taxon>Ciliophora</taxon>
        <taxon>Intramacronucleata</taxon>
        <taxon>Oligohymenophorea</taxon>
        <taxon>Hymenostomatida</taxon>
        <taxon>Ophryoglenina</taxon>
        <taxon>Ichthyophthirius</taxon>
    </lineage>
</organism>
<dbReference type="PROSITE" id="PS50069">
    <property type="entry name" value="CULLIN_2"/>
    <property type="match status" value="1"/>
</dbReference>
<dbReference type="Pfam" id="PF00888">
    <property type="entry name" value="Cullin"/>
    <property type="match status" value="1"/>
</dbReference>
<dbReference type="InParanoid" id="G0QYS3"/>
<dbReference type="InterPro" id="IPR001373">
    <property type="entry name" value="Cullin_N"/>
</dbReference>
<dbReference type="STRING" id="857967.G0QYS3"/>
<dbReference type="Pfam" id="PF26557">
    <property type="entry name" value="Cullin_AB"/>
    <property type="match status" value="1"/>
</dbReference>
<dbReference type="InterPro" id="IPR045093">
    <property type="entry name" value="Cullin"/>
</dbReference>
<dbReference type="Gene3D" id="1.10.10.10">
    <property type="entry name" value="Winged helix-like DNA-binding domain superfamily/Winged helix DNA-binding domain"/>
    <property type="match status" value="1"/>
</dbReference>
<dbReference type="GO" id="GO:0031625">
    <property type="term" value="F:ubiquitin protein ligase binding"/>
    <property type="evidence" value="ECO:0007669"/>
    <property type="project" value="InterPro"/>
</dbReference>
<dbReference type="GO" id="GO:0006511">
    <property type="term" value="P:ubiquitin-dependent protein catabolic process"/>
    <property type="evidence" value="ECO:0007669"/>
    <property type="project" value="InterPro"/>
</dbReference>
<evidence type="ECO:0000256" key="2">
    <source>
        <dbReference type="PROSITE-ProRule" id="PRU00330"/>
    </source>
</evidence>
<gene>
    <name evidence="5" type="ORF">IMG5_151830</name>
</gene>
<dbReference type="InterPro" id="IPR059120">
    <property type="entry name" value="Cullin-like_AB"/>
</dbReference>
<dbReference type="OrthoDB" id="435621at2759"/>
<dbReference type="SMART" id="SM00182">
    <property type="entry name" value="CULLIN"/>
    <property type="match status" value="1"/>
</dbReference>
<dbReference type="PANTHER" id="PTHR11932">
    <property type="entry name" value="CULLIN"/>
    <property type="match status" value="1"/>
</dbReference>
<dbReference type="Pfam" id="PF10557">
    <property type="entry name" value="Cullin_Nedd8"/>
    <property type="match status" value="1"/>
</dbReference>
<dbReference type="eggNOG" id="KOG2166">
    <property type="taxonomic scope" value="Eukaryota"/>
</dbReference>
<proteinExistence type="inferred from homology"/>
<evidence type="ECO:0000259" key="4">
    <source>
        <dbReference type="PROSITE" id="PS50069"/>
    </source>
</evidence>
<evidence type="ECO:0000256" key="3">
    <source>
        <dbReference type="RuleBase" id="RU003829"/>
    </source>
</evidence>
<dbReference type="AlphaFoldDB" id="G0QYS3"/>
<dbReference type="InterPro" id="IPR036390">
    <property type="entry name" value="WH_DNA-bd_sf"/>
</dbReference>